<comment type="caution">
    <text evidence="2">The sequence shown here is derived from an EMBL/GenBank/DDBJ whole genome shotgun (WGS) entry which is preliminary data.</text>
</comment>
<dbReference type="RefSeq" id="WP_160603678.1">
    <property type="nucleotide sequence ID" value="NZ_WTYX01000001.1"/>
</dbReference>
<dbReference type="EMBL" id="WTYX01000001">
    <property type="protein sequence ID" value="MXO90201.1"/>
    <property type="molecule type" value="Genomic_DNA"/>
</dbReference>
<sequence>MKQTLKKLCLSTAALAFAFSNTAFAHPHETAPKAEAAAEATAETAAPTAPALWKVADEDTTIYLFGTVHILPKDVEWYNAEIATALTTSDELVTEIYMPEGSEMQAQQAFLAKANLPEGQSLRDLLSEEQKESYEAAMTKLGLPVASFDTFEPWFAAINLSMLPLLQAGYSPDAGVETVLEAKVPDTPRGELETIEFQVGVFDGLPMESQIKFLMETADGVDEIVPSLDAMVNEWAKGDPETLGDLMNEGFSDPALAEALLYKRNSNWAQWIDTRLDTPGTVFIAVGAGHLAGEQSVQDALASIGIETTRVQ</sequence>
<feature type="signal peptide" evidence="1">
    <location>
        <begin position="1"/>
        <end position="25"/>
    </location>
</feature>
<dbReference type="InterPro" id="IPR047111">
    <property type="entry name" value="YbaP-like"/>
</dbReference>
<dbReference type="AlphaFoldDB" id="A0A844ZPB4"/>
<keyword evidence="1" id="KW-0732">Signal</keyword>
<dbReference type="CDD" id="cd14789">
    <property type="entry name" value="Tiki"/>
    <property type="match status" value="1"/>
</dbReference>
<name>A0A844ZPB4_9SPHN</name>
<dbReference type="OrthoDB" id="9806326at2"/>
<gene>
    <name evidence="2" type="ORF">GRI41_05170</name>
</gene>
<evidence type="ECO:0000313" key="3">
    <source>
        <dbReference type="Proteomes" id="UP000442714"/>
    </source>
</evidence>
<protein>
    <submittedName>
        <fullName evidence="2">TraB/GumN family protein</fullName>
    </submittedName>
</protein>
<dbReference type="PANTHER" id="PTHR40590">
    <property type="entry name" value="CYTOPLASMIC PROTEIN-RELATED"/>
    <property type="match status" value="1"/>
</dbReference>
<feature type="chain" id="PRO_5032925786" evidence="1">
    <location>
        <begin position="26"/>
        <end position="312"/>
    </location>
</feature>
<organism evidence="2 3">
    <name type="scientific">Pontixanthobacter aquaemixtae</name>
    <dbReference type="NCBI Taxonomy" id="1958940"/>
    <lineage>
        <taxon>Bacteria</taxon>
        <taxon>Pseudomonadati</taxon>
        <taxon>Pseudomonadota</taxon>
        <taxon>Alphaproteobacteria</taxon>
        <taxon>Sphingomonadales</taxon>
        <taxon>Erythrobacteraceae</taxon>
        <taxon>Pontixanthobacter</taxon>
    </lineage>
</organism>
<accession>A0A844ZPB4</accession>
<keyword evidence="3" id="KW-1185">Reference proteome</keyword>
<proteinExistence type="predicted"/>
<dbReference type="Proteomes" id="UP000442714">
    <property type="component" value="Unassembled WGS sequence"/>
</dbReference>
<dbReference type="Pfam" id="PF01963">
    <property type="entry name" value="TraB_PrgY_gumN"/>
    <property type="match status" value="1"/>
</dbReference>
<dbReference type="InterPro" id="IPR002816">
    <property type="entry name" value="TraB/PrgY/GumN_fam"/>
</dbReference>
<reference evidence="2 3" key="1">
    <citation type="submission" date="2019-12" db="EMBL/GenBank/DDBJ databases">
        <title>Genomic-based taxomic classification of the family Erythrobacteraceae.</title>
        <authorList>
            <person name="Xu L."/>
        </authorList>
    </citation>
    <scope>NUCLEOTIDE SEQUENCE [LARGE SCALE GENOMIC DNA]</scope>
    <source>
        <strain evidence="2 3">KCTC 52763</strain>
    </source>
</reference>
<dbReference type="PANTHER" id="PTHR40590:SF1">
    <property type="entry name" value="CYTOPLASMIC PROTEIN"/>
    <property type="match status" value="1"/>
</dbReference>
<evidence type="ECO:0000313" key="2">
    <source>
        <dbReference type="EMBL" id="MXO90201.1"/>
    </source>
</evidence>
<evidence type="ECO:0000256" key="1">
    <source>
        <dbReference type="SAM" id="SignalP"/>
    </source>
</evidence>